<evidence type="ECO:0000256" key="5">
    <source>
        <dbReference type="ARBA" id="ARBA00022989"/>
    </source>
</evidence>
<dbReference type="PANTHER" id="PTHR31942:SF52">
    <property type="entry name" value="MLO-LIKE PROTEIN 1"/>
    <property type="match status" value="1"/>
</dbReference>
<dbReference type="Pfam" id="PF03094">
    <property type="entry name" value="Mlo"/>
    <property type="match status" value="3"/>
</dbReference>
<keyword evidence="5 9" id="KW-1133">Transmembrane helix</keyword>
<comment type="subcellular location">
    <subcellularLocation>
        <location evidence="1">Membrane</location>
        <topology evidence="1">Multi-pass membrane protein</topology>
    </subcellularLocation>
</comment>
<evidence type="ECO:0000256" key="1">
    <source>
        <dbReference type="ARBA" id="ARBA00004141"/>
    </source>
</evidence>
<feature type="region of interest" description="Disordered" evidence="8">
    <location>
        <begin position="197"/>
        <end position="233"/>
    </location>
</feature>
<keyword evidence="11" id="KW-1185">Reference proteome</keyword>
<dbReference type="InterPro" id="IPR004326">
    <property type="entry name" value="Mlo"/>
</dbReference>
<evidence type="ECO:0000313" key="10">
    <source>
        <dbReference type="EMBL" id="KFM26236.1"/>
    </source>
</evidence>
<keyword evidence="6 9" id="KW-0472">Membrane</keyword>
<evidence type="ECO:0000256" key="7">
    <source>
        <dbReference type="ARBA" id="ARBA00023265"/>
    </source>
</evidence>
<gene>
    <name evidence="10" type="ORF">F751_4729</name>
</gene>
<dbReference type="RefSeq" id="XP_011399132.1">
    <property type="nucleotide sequence ID" value="XM_011400830.1"/>
</dbReference>
<name>A0A087SKI2_AUXPR</name>
<organism evidence="10 11">
    <name type="scientific">Auxenochlorella protothecoides</name>
    <name type="common">Green microalga</name>
    <name type="synonym">Chlorella protothecoides</name>
    <dbReference type="NCBI Taxonomy" id="3075"/>
    <lineage>
        <taxon>Eukaryota</taxon>
        <taxon>Viridiplantae</taxon>
        <taxon>Chlorophyta</taxon>
        <taxon>core chlorophytes</taxon>
        <taxon>Trebouxiophyceae</taxon>
        <taxon>Chlorellales</taxon>
        <taxon>Chlorellaceae</taxon>
        <taxon>Auxenochlorella</taxon>
    </lineage>
</organism>
<dbReference type="GeneID" id="23616120"/>
<evidence type="ECO:0000256" key="9">
    <source>
        <dbReference type="SAM" id="Phobius"/>
    </source>
</evidence>
<accession>A0A087SKI2</accession>
<proteinExistence type="inferred from homology"/>
<dbReference type="GO" id="GO:0016020">
    <property type="term" value="C:membrane"/>
    <property type="evidence" value="ECO:0007669"/>
    <property type="project" value="UniProtKB-SubCell"/>
</dbReference>
<feature type="transmembrane region" description="Helical" evidence="9">
    <location>
        <begin position="425"/>
        <end position="444"/>
    </location>
</feature>
<keyword evidence="3 9" id="KW-0812">Transmembrane</keyword>
<evidence type="ECO:0000256" key="4">
    <source>
        <dbReference type="ARBA" id="ARBA00022821"/>
    </source>
</evidence>
<evidence type="ECO:0000256" key="2">
    <source>
        <dbReference type="ARBA" id="ARBA00006574"/>
    </source>
</evidence>
<dbReference type="OrthoDB" id="510784at2759"/>
<dbReference type="KEGG" id="apro:F751_4729"/>
<evidence type="ECO:0000256" key="8">
    <source>
        <dbReference type="SAM" id="MobiDB-lite"/>
    </source>
</evidence>
<sequence>MGRIRDHLRRTNRRGFLAAVEKMTEELTTLGLISLILLSIQRYISSICVSGTDGARPAWSLGTRLARECACCLASSTGVQACLLRAGGPTCLGGEGLCACDAHACEAGADVPCVGVQPGLTSCGEGRVPLVSFLALEQVHILIFVVALTHVACSFFLHSVARARIRLWRRWPEMDHERAALVNAQIEQYHARLHGGGDAAEYGPPGASSSPANVAGGGAAEEPRHPSSPPLVDEGMATALRRIQTLMRQGSAAPGSEGVPPSADGASTVVEAPAARVGGERDKRWRHWAAWWREFAFCLYHGLAPNSLTRMQYQTLVMSFRLTHRLPASFNFLDFIVQSLEDDLSAVVGLSLEFWLLIVIYWLVAGPYGYPTMIFFALNGAVLALTNTKLQHIIRYVTNSGVPQQLELHVFWLNRPPLMLIPIKLTLFLCSYTYASFIFFLWQFGASSCAFEDVFYRGWVLPWWTIILFNTLMLVHMSWVTFPAYSLAVQMGSDWKAHMLPRRLLKRLLAIARHTKAKASWCREDAGGRLRSLFVTVTAGDASHARLRPPDDWLSELLGAVGAQAFCVLSVNGDLYTGVLQVHRYKDGRDIYIQGSEVRKLFVVLGVEMGDGLKATLPSPGDVPRIESLAMLAGLVADASGPDPEGWAGKDNARGSAAGLLATTLALIVAGAAAALTPALARAGPPSAGPPSTEAARTGVRALRFTDQGTLGTPGVEAELLLCLGEGSEGGGSGVAKLLRLLECSKDLAGQVASFEELGSGELRVILRCPSREAIAQVVTRLVRPDVTL</sequence>
<feature type="transmembrane region" description="Helical" evidence="9">
    <location>
        <begin position="344"/>
        <end position="362"/>
    </location>
</feature>
<feature type="transmembrane region" description="Helical" evidence="9">
    <location>
        <begin position="464"/>
        <end position="489"/>
    </location>
</feature>
<dbReference type="GO" id="GO:0006952">
    <property type="term" value="P:defense response"/>
    <property type="evidence" value="ECO:0007669"/>
    <property type="project" value="UniProtKB-KW"/>
</dbReference>
<feature type="transmembrane region" description="Helical" evidence="9">
    <location>
        <begin position="660"/>
        <end position="681"/>
    </location>
</feature>
<dbReference type="PANTHER" id="PTHR31942">
    <property type="entry name" value="MLO-LIKE PROTEIN 1"/>
    <property type="match status" value="1"/>
</dbReference>
<protein>
    <submittedName>
        <fullName evidence="10">MLO-like protein 11</fullName>
    </submittedName>
</protein>
<feature type="transmembrane region" description="Helical" evidence="9">
    <location>
        <begin position="139"/>
        <end position="161"/>
    </location>
</feature>
<dbReference type="Proteomes" id="UP000028924">
    <property type="component" value="Unassembled WGS sequence"/>
</dbReference>
<feature type="transmembrane region" description="Helical" evidence="9">
    <location>
        <begin position="368"/>
        <end position="386"/>
    </location>
</feature>
<dbReference type="AlphaFoldDB" id="A0A087SKI2"/>
<comment type="similarity">
    <text evidence="2">Belongs to the MLO family.</text>
</comment>
<reference evidence="10 11" key="1">
    <citation type="journal article" date="2014" name="BMC Genomics">
        <title>Oil accumulation mechanisms of the oleaginous microalga Chlorella protothecoides revealed through its genome, transcriptomes, and proteomes.</title>
        <authorList>
            <person name="Gao C."/>
            <person name="Wang Y."/>
            <person name="Shen Y."/>
            <person name="Yan D."/>
            <person name="He X."/>
            <person name="Dai J."/>
            <person name="Wu Q."/>
        </authorList>
    </citation>
    <scope>NUCLEOTIDE SEQUENCE [LARGE SCALE GENOMIC DNA]</scope>
    <source>
        <strain evidence="10 11">0710</strain>
    </source>
</reference>
<evidence type="ECO:0000256" key="6">
    <source>
        <dbReference type="ARBA" id="ARBA00023136"/>
    </source>
</evidence>
<dbReference type="eggNOG" id="KOG0017">
    <property type="taxonomic scope" value="Eukaryota"/>
</dbReference>
<keyword evidence="4" id="KW-0611">Plant defense</keyword>
<dbReference type="EMBL" id="KL662127">
    <property type="protein sequence ID" value="KFM26236.1"/>
    <property type="molecule type" value="Genomic_DNA"/>
</dbReference>
<evidence type="ECO:0000256" key="3">
    <source>
        <dbReference type="ARBA" id="ARBA00022692"/>
    </source>
</evidence>
<evidence type="ECO:0000313" key="11">
    <source>
        <dbReference type="Proteomes" id="UP000028924"/>
    </source>
</evidence>
<keyword evidence="7" id="KW-0568">Pathogenesis-related protein</keyword>